<keyword evidence="1" id="KW-0812">Transmembrane</keyword>
<dbReference type="Proteomes" id="UP000887574">
    <property type="component" value="Unplaced"/>
</dbReference>
<evidence type="ECO:0000313" key="3">
    <source>
        <dbReference type="WBParaSite" id="jg1559"/>
    </source>
</evidence>
<keyword evidence="1" id="KW-1133">Transmembrane helix</keyword>
<reference evidence="3" key="1">
    <citation type="submission" date="2022-11" db="UniProtKB">
        <authorList>
            <consortium name="WormBaseParasite"/>
        </authorList>
    </citation>
    <scope>IDENTIFICATION</scope>
</reference>
<evidence type="ECO:0000256" key="1">
    <source>
        <dbReference type="SAM" id="Phobius"/>
    </source>
</evidence>
<organism evidence="2 3">
    <name type="scientific">Ditylenchus dipsaci</name>
    <dbReference type="NCBI Taxonomy" id="166011"/>
    <lineage>
        <taxon>Eukaryota</taxon>
        <taxon>Metazoa</taxon>
        <taxon>Ecdysozoa</taxon>
        <taxon>Nematoda</taxon>
        <taxon>Chromadorea</taxon>
        <taxon>Rhabditida</taxon>
        <taxon>Tylenchina</taxon>
        <taxon>Tylenchomorpha</taxon>
        <taxon>Sphaerularioidea</taxon>
        <taxon>Anguinidae</taxon>
        <taxon>Anguininae</taxon>
        <taxon>Ditylenchus</taxon>
    </lineage>
</organism>
<accession>A0A915D5I0</accession>
<evidence type="ECO:0000313" key="2">
    <source>
        <dbReference type="Proteomes" id="UP000887574"/>
    </source>
</evidence>
<dbReference type="InterPro" id="IPR019425">
    <property type="entry name" value="7TM_GPCR_serpentine_rcpt_Srt"/>
</dbReference>
<feature type="transmembrane region" description="Helical" evidence="1">
    <location>
        <begin position="65"/>
        <end position="86"/>
    </location>
</feature>
<dbReference type="WBParaSite" id="jg1559">
    <property type="protein sequence ID" value="jg1559"/>
    <property type="gene ID" value="jg1559"/>
</dbReference>
<sequence>MNKLIFEPQEYARLYNCNHFHIEEVAIGKRQHFYKPVLLITLATIYNILYVLCILSIYKHRANSCYKILLFMSIANVCNVCLLGYVNGYLSLVGAVFCSSPTFFVCGWLCRIM</sequence>
<feature type="transmembrane region" description="Helical" evidence="1">
    <location>
        <begin position="37"/>
        <end position="58"/>
    </location>
</feature>
<feature type="transmembrane region" description="Helical" evidence="1">
    <location>
        <begin position="92"/>
        <end position="110"/>
    </location>
</feature>
<proteinExistence type="predicted"/>
<keyword evidence="2" id="KW-1185">Reference proteome</keyword>
<name>A0A915D5I0_9BILA</name>
<dbReference type="Pfam" id="PF10321">
    <property type="entry name" value="7TM_GPCR_Srt"/>
    <property type="match status" value="1"/>
</dbReference>
<keyword evidence="1" id="KW-0472">Membrane</keyword>
<dbReference type="AlphaFoldDB" id="A0A915D5I0"/>
<protein>
    <submittedName>
        <fullName evidence="3">G-protein coupled receptors family 1 profile domain-containing protein</fullName>
    </submittedName>
</protein>
<dbReference type="PANTHER" id="PTHR23021">
    <property type="entry name" value="SERPENTINE RECEPTOR, CLASS T"/>
    <property type="match status" value="1"/>
</dbReference>